<evidence type="ECO:0000256" key="6">
    <source>
        <dbReference type="ARBA" id="ARBA00022692"/>
    </source>
</evidence>
<dbReference type="STRING" id="303698.A0A1V6SRB5"/>
<dbReference type="SUPFAM" id="SSF110296">
    <property type="entry name" value="Oligoxyloglucan reducing end-specific cellobiohydrolase"/>
    <property type="match status" value="2"/>
</dbReference>
<feature type="domain" description="VPS10" evidence="21">
    <location>
        <begin position="733"/>
        <end position="1381"/>
    </location>
</feature>
<feature type="signal peptide" evidence="20">
    <location>
        <begin position="1"/>
        <end position="28"/>
    </location>
</feature>
<evidence type="ECO:0000256" key="2">
    <source>
        <dbReference type="ARBA" id="ARBA00004488"/>
    </source>
</evidence>
<evidence type="ECO:0000256" key="12">
    <source>
        <dbReference type="ARBA" id="ARBA00023136"/>
    </source>
</evidence>
<comment type="caution">
    <text evidence="22">The sequence shown here is derived from an EMBL/GenBank/DDBJ whole genome shotgun (WGS) entry which is preliminary data.</text>
</comment>
<dbReference type="InterPro" id="IPR050310">
    <property type="entry name" value="VPS10-sortilin"/>
</dbReference>
<evidence type="ECO:0000256" key="3">
    <source>
        <dbReference type="ARBA" id="ARBA00008251"/>
    </source>
</evidence>
<dbReference type="GO" id="GO:0005794">
    <property type="term" value="C:Golgi apparatus"/>
    <property type="evidence" value="ECO:0007669"/>
    <property type="project" value="UniProtKB-SubCell"/>
</dbReference>
<evidence type="ECO:0000256" key="18">
    <source>
        <dbReference type="ARBA" id="ARBA00031902"/>
    </source>
</evidence>
<keyword evidence="13" id="KW-0675">Receptor</keyword>
<evidence type="ECO:0000313" key="22">
    <source>
        <dbReference type="EMBL" id="OQE16209.1"/>
    </source>
</evidence>
<evidence type="ECO:0000256" key="4">
    <source>
        <dbReference type="ARBA" id="ARBA00015369"/>
    </source>
</evidence>
<evidence type="ECO:0000256" key="8">
    <source>
        <dbReference type="ARBA" id="ARBA00022737"/>
    </source>
</evidence>
<dbReference type="FunFam" id="2.10.70.80:FF:000001">
    <property type="entry name" value="Sortilin-related VPS10 domain-containing receptor 1"/>
    <property type="match status" value="1"/>
</dbReference>
<name>A0A1V6SRB5_9EURO</name>
<evidence type="ECO:0000256" key="11">
    <source>
        <dbReference type="ARBA" id="ARBA00023034"/>
    </source>
</evidence>
<comment type="function">
    <text evidence="15">Functions as a sorting receptor in the Golgi compartment required for the intracellular sorting and delivery of soluble vacuolar proteins, like carboxypeptidase Y (CPY) and proteinase A. Executes multiple rounds of sorting by cycling between the late Golgi and a prevacuolar endosome-like compartment.</text>
</comment>
<evidence type="ECO:0000256" key="9">
    <source>
        <dbReference type="ARBA" id="ARBA00022927"/>
    </source>
</evidence>
<feature type="transmembrane region" description="Helical" evidence="19">
    <location>
        <begin position="1392"/>
        <end position="1413"/>
    </location>
</feature>
<comment type="subcellular location">
    <subcellularLocation>
        <location evidence="1">Golgi apparatus</location>
        <location evidence="1">trans-Golgi network membrane</location>
        <topology evidence="1">Multi-pass membrane protein</topology>
    </subcellularLocation>
    <subcellularLocation>
        <location evidence="2">Prevacuolar compartment membrane</location>
        <topology evidence="2">Multi-pass membrane protein</topology>
    </subcellularLocation>
</comment>
<proteinExistence type="inferred from homology"/>
<feature type="transmembrane region" description="Helical" evidence="19">
    <location>
        <begin position="1443"/>
        <end position="1466"/>
    </location>
</feature>
<evidence type="ECO:0000256" key="17">
    <source>
        <dbReference type="ARBA" id="ARBA00031354"/>
    </source>
</evidence>
<keyword evidence="6 19" id="KW-0812">Transmembrane</keyword>
<dbReference type="OrthoDB" id="443634at2759"/>
<dbReference type="InterPro" id="IPR015943">
    <property type="entry name" value="WD40/YVTN_repeat-like_dom_sf"/>
</dbReference>
<feature type="domain" description="VPS10" evidence="21">
    <location>
        <begin position="56"/>
        <end position="695"/>
    </location>
</feature>
<evidence type="ECO:0000256" key="15">
    <source>
        <dbReference type="ARBA" id="ARBA00025569"/>
    </source>
</evidence>
<keyword evidence="5" id="KW-0813">Transport</keyword>
<evidence type="ECO:0000259" key="21">
    <source>
        <dbReference type="SMART" id="SM00602"/>
    </source>
</evidence>
<dbReference type="Gene3D" id="3.30.60.270">
    <property type="match status" value="2"/>
</dbReference>
<reference evidence="23" key="1">
    <citation type="journal article" date="2017" name="Nat. Microbiol.">
        <title>Global analysis of biosynthetic gene clusters reveals vast potential of secondary metabolite production in Penicillium species.</title>
        <authorList>
            <person name="Nielsen J.C."/>
            <person name="Grijseels S."/>
            <person name="Prigent S."/>
            <person name="Ji B."/>
            <person name="Dainat J."/>
            <person name="Nielsen K.F."/>
            <person name="Frisvad J.C."/>
            <person name="Workman M."/>
            <person name="Nielsen J."/>
        </authorList>
    </citation>
    <scope>NUCLEOTIDE SEQUENCE [LARGE SCALE GENOMIC DNA]</scope>
    <source>
        <strain evidence="23">IBT 24891</strain>
    </source>
</reference>
<organism evidence="22 23">
    <name type="scientific">Penicillium steckii</name>
    <dbReference type="NCBI Taxonomy" id="303698"/>
    <lineage>
        <taxon>Eukaryota</taxon>
        <taxon>Fungi</taxon>
        <taxon>Dikarya</taxon>
        <taxon>Ascomycota</taxon>
        <taxon>Pezizomycotina</taxon>
        <taxon>Eurotiomycetes</taxon>
        <taxon>Eurotiomycetidae</taxon>
        <taxon>Eurotiales</taxon>
        <taxon>Aspergillaceae</taxon>
        <taxon>Penicillium</taxon>
    </lineage>
</organism>
<dbReference type="Proteomes" id="UP000191285">
    <property type="component" value="Unassembled WGS sequence"/>
</dbReference>
<dbReference type="Pfam" id="PF15902">
    <property type="entry name" value="Sortilin-Vps10"/>
    <property type="match status" value="2"/>
</dbReference>
<keyword evidence="11" id="KW-0333">Golgi apparatus</keyword>
<evidence type="ECO:0000256" key="1">
    <source>
        <dbReference type="ARBA" id="ARBA00004166"/>
    </source>
</evidence>
<dbReference type="InterPro" id="IPR031777">
    <property type="entry name" value="Sortilin_C"/>
</dbReference>
<keyword evidence="12 19" id="KW-0472">Membrane</keyword>
<protein>
    <recommendedName>
        <fullName evidence="4">Vacuolar protein sorting/targeting protein 10</fullName>
    </recommendedName>
    <alternativeName>
        <fullName evidence="17">Carboxypeptidase Y receptor</fullName>
    </alternativeName>
    <alternativeName>
        <fullName evidence="16 18">Sortilin VPS10</fullName>
    </alternativeName>
</protein>
<dbReference type="GO" id="GO:0006895">
    <property type="term" value="P:Golgi to endosome transport"/>
    <property type="evidence" value="ECO:0007669"/>
    <property type="project" value="TreeGrafter"/>
</dbReference>
<dbReference type="PANTHER" id="PTHR12106">
    <property type="entry name" value="SORTILIN RELATED"/>
    <property type="match status" value="1"/>
</dbReference>
<evidence type="ECO:0000256" key="20">
    <source>
        <dbReference type="SAM" id="SignalP"/>
    </source>
</evidence>
<dbReference type="InterPro" id="IPR031778">
    <property type="entry name" value="Sortilin_N"/>
</dbReference>
<comment type="similarity">
    <text evidence="3">Belongs to the VPS10-related sortilin family.</text>
</comment>
<evidence type="ECO:0000313" key="23">
    <source>
        <dbReference type="Proteomes" id="UP000191285"/>
    </source>
</evidence>
<dbReference type="FunFam" id="3.30.60.270:FF:000005">
    <property type="entry name" value="Sortilin"/>
    <property type="match status" value="2"/>
</dbReference>
<keyword evidence="14" id="KW-0325">Glycoprotein</keyword>
<evidence type="ECO:0000256" key="10">
    <source>
        <dbReference type="ARBA" id="ARBA00022989"/>
    </source>
</evidence>
<evidence type="ECO:0000256" key="13">
    <source>
        <dbReference type="ARBA" id="ARBA00023170"/>
    </source>
</evidence>
<sequence>MIPRWLPWLPRLLLVITLLALLTTPATAKGKDKLKAHSSEFDRQPNNLFYFAGSNTILFQDDVARNAYISTDGGKEWKIIKGKDGSMDGAVLLLMPHPFDDKRAYALGENGKGWITTDRGESWKSFETKTRPNISRKNSPFRFHGSDPEKVIFMGRDCSITMCIPSAYYTVDDFKTVKRLAEEEATFDCTWAAGTPEFGQDLESKDKLANRVLCVVTGSMDGRLDDFLRRRLIASDDFFADGGNEINLDRGRPVAGVEIRMVSVKKYIVVALQSKGTIEQTLYISDDSKEWHRAEFGGHRLEKDGYTILESTNYSIQVDVQTTLSENPVGVLFTSNSNGTYFTPNIEHTNRNVYGNVDFEKLADIQGIVIVNTVENWEKVEDSSSSSSSEKKKLTTKISFDDGRTFDSLKSDGEDLHIHSLTSYVELHELAALGRMFSSPAPGLVMGVGNTGEYLEKYSEGNLYVSDDAGLTWREALKGPHRFEFGDHGGVIVAVKDDGDATDEVKYSINHGKEWEKLKLKHDIKPLFITTTPDSTSLKFVLVGMTKEPKYYVYQLDFDELHERKCEKSDFEDWVARLDEKGEPDCLMGHKQIYRRRKSDAECFIKNEFTIDHPKAEKCKCTAEDFECDYNYRRSDDGKQCLPAVSLPAPSDKCKNPDDKFVGPSGWRLIPGDTCIRDGGESLDKDVEQPCGNFTGTPIADGKIRVGKPHVFNSKRPTYFYLERQSSSNGDDETIFQLTAGGELWVTHDHGKKWAQPSQLKDEKITDMTPHHHFTDSAYFLTEKKSLWYTHNRGARFHEGKKPTKYVDRYVAPLAFHEKNMDWVIWMGSNDCDGSDGAPCALDAYISTNSGNDWKQLVSGVGQCVFGYKPEVEESEHLIICEKYENEIVTHDRQLVTNGGSADLDLMAPRDVIFDNIARFVTMDGFFVVATYPTEKHEFLNVSTSLDGTTFAQAHFPHNLAYSDVKQYTAVPGSKHALFMNVEANGEQGRKFGSLVKSNSNGTYFISSLEGLSESDRGYIDYERIANLEGVAIANVVVNKDEVKSKTASKKLRSVATHNDGGQWALLPPPTRDIEDKQFDCSVQEGRGTEDCALHIHGYTERRDWRDTFYSGSAIGLLLGVGNVGESLGDGDAADTFLSKDGGISWNQVKKGRYMWEFGDAGSVIVLVRELEPTKVIYYSLDRGLTWNEYEFTDAEIAIEDISTVPSDTSKQFLLWGREGKSSSAKLATINIDSSGLWSRTCADIDSPEASKDFDLWTPKHPFQEDDCLFGHVEQYHIKKVDAECWVNWREPHSHIIANNCTCTRADFECDYNYEIQSDGSCGLVPGLPKPDHSLACSSDPELIEYYEPTGYRRLPQTTCQGGDRGDMDKGTMHACPNKQEEFDRKHGISGAGLFFAITIPIIAAVAFGYFVYTRWDSKFGQIRLGEGSASVWRNNRESALSIPVAIIAGVVAVAKALPLLLTSLWRSGTGLLKRRGGAGYQRPYATRGSFAARRGDYTHVVDDEDELLGADDFDEEEQL</sequence>
<evidence type="ECO:0000256" key="16">
    <source>
        <dbReference type="ARBA" id="ARBA00031250"/>
    </source>
</evidence>
<dbReference type="EMBL" id="MLKD01000025">
    <property type="protein sequence ID" value="OQE16209.1"/>
    <property type="molecule type" value="Genomic_DNA"/>
</dbReference>
<dbReference type="Gene3D" id="2.10.70.80">
    <property type="match status" value="2"/>
</dbReference>
<keyword evidence="9" id="KW-0653">Protein transport</keyword>
<dbReference type="GO" id="GO:0006896">
    <property type="term" value="P:Golgi to vacuole transport"/>
    <property type="evidence" value="ECO:0007669"/>
    <property type="project" value="TreeGrafter"/>
</dbReference>
<keyword evidence="23" id="KW-1185">Reference proteome</keyword>
<keyword evidence="8" id="KW-0677">Repeat</keyword>
<evidence type="ECO:0000256" key="14">
    <source>
        <dbReference type="ARBA" id="ARBA00023180"/>
    </source>
</evidence>
<evidence type="ECO:0000256" key="19">
    <source>
        <dbReference type="SAM" id="Phobius"/>
    </source>
</evidence>
<keyword evidence="10 19" id="KW-1133">Transmembrane helix</keyword>
<evidence type="ECO:0000256" key="7">
    <source>
        <dbReference type="ARBA" id="ARBA00022729"/>
    </source>
</evidence>
<keyword evidence="7 20" id="KW-0732">Signal</keyword>
<evidence type="ECO:0000256" key="5">
    <source>
        <dbReference type="ARBA" id="ARBA00022448"/>
    </source>
</evidence>
<feature type="chain" id="PRO_5012076673" description="Vacuolar protein sorting/targeting protein 10" evidence="20">
    <location>
        <begin position="29"/>
        <end position="1520"/>
    </location>
</feature>
<dbReference type="GO" id="GO:0005829">
    <property type="term" value="C:cytosol"/>
    <property type="evidence" value="ECO:0007669"/>
    <property type="project" value="GOC"/>
</dbReference>
<dbReference type="PANTHER" id="PTHR12106:SF27">
    <property type="entry name" value="SORTILIN-RELATED RECEPTOR"/>
    <property type="match status" value="1"/>
</dbReference>
<dbReference type="GO" id="GO:0016020">
    <property type="term" value="C:membrane"/>
    <property type="evidence" value="ECO:0007669"/>
    <property type="project" value="InterPro"/>
</dbReference>
<dbReference type="Pfam" id="PF15901">
    <property type="entry name" value="Sortilin_C"/>
    <property type="match status" value="2"/>
</dbReference>
<dbReference type="InterPro" id="IPR006581">
    <property type="entry name" value="VPS10"/>
</dbReference>
<accession>A0A1V6SRB5</accession>
<gene>
    <name evidence="22" type="ORF">PENSTE_c025G00348</name>
</gene>
<dbReference type="GO" id="GO:0006623">
    <property type="term" value="P:protein targeting to vacuole"/>
    <property type="evidence" value="ECO:0007669"/>
    <property type="project" value="TreeGrafter"/>
</dbReference>
<dbReference type="SMART" id="SM00602">
    <property type="entry name" value="VPS10"/>
    <property type="match status" value="2"/>
</dbReference>
<dbReference type="Gene3D" id="2.130.10.10">
    <property type="entry name" value="YVTN repeat-like/Quinoprotein amine dehydrogenase"/>
    <property type="match status" value="2"/>
</dbReference>